<proteinExistence type="predicted"/>
<keyword evidence="2" id="KW-1185">Reference proteome</keyword>
<reference evidence="2" key="1">
    <citation type="submission" date="2019-10" db="EMBL/GenBank/DDBJ databases">
        <title>Lacipirellula parvula gen. nov., sp. nov., representing a lineage of planctomycetes widespread in freshwater anoxic habitats, and description of the family Lacipirellulaceae.</title>
        <authorList>
            <person name="Dedysh S.N."/>
            <person name="Kulichevskaya I.S."/>
            <person name="Beletsky A.V."/>
            <person name="Rakitin A.L."/>
            <person name="Mardanov A.V."/>
            <person name="Ivanova A.A."/>
            <person name="Saltykova V.X."/>
            <person name="Rijpstra W.I.C."/>
            <person name="Sinninghe Damste J.S."/>
            <person name="Ravin N.V."/>
        </authorList>
    </citation>
    <scope>NUCLEOTIDE SEQUENCE [LARGE SCALE GENOMIC DNA]</scope>
    <source>
        <strain evidence="2">PX69</strain>
    </source>
</reference>
<protein>
    <recommendedName>
        <fullName evidence="3">Glycoside hydrolase family 42 N-terminal domain-containing protein</fullName>
    </recommendedName>
</protein>
<gene>
    <name evidence="1" type="ORF">PLANPX_0877</name>
</gene>
<dbReference type="EMBL" id="AP021861">
    <property type="protein sequence ID" value="BBO31265.1"/>
    <property type="molecule type" value="Genomic_DNA"/>
</dbReference>
<accession>A0A5K7X4F3</accession>
<name>A0A5K7X4F3_9BACT</name>
<dbReference type="InterPro" id="IPR006311">
    <property type="entry name" value="TAT_signal"/>
</dbReference>
<evidence type="ECO:0000313" key="2">
    <source>
        <dbReference type="Proteomes" id="UP000326837"/>
    </source>
</evidence>
<dbReference type="InterPro" id="IPR017853">
    <property type="entry name" value="GH"/>
</dbReference>
<dbReference type="RefSeq" id="WP_152097435.1">
    <property type="nucleotide sequence ID" value="NZ_AP021861.1"/>
</dbReference>
<dbReference type="AlphaFoldDB" id="A0A5K7X4F3"/>
<dbReference type="KEGG" id="lpav:PLANPX_0877"/>
<sequence length="485" mass="53851">MPSSLPNQSVNRRDFGKACFVGAAASSLSFGAASPLFGETKPAPAAQEKPGAGGFDLRGVYFHDGFTADPQRLAPLHWEEAQWSRQIKWLSACGVNAVEFSTMLEFNRLPSTELERNKIADRLQVLDLAHELGLQFGYILSNTVVSTVPADQEPGDQSKNRAVQLCPRQGDNFQKTVDLQSWYMQTYKEADFFEEFAADWGACNCGACGVNDYMRYVEEFAHRLQKQNAAAPLYANTWSISFWGEYPIPKGWNNVFSKETPGSQAVVAALSGMPANVHLALPCHNLYRPLVFSSFGGKQQTPVFPTLADVQSILDSGRHVMGWPHFLMDDDTARAPQWGLVHVELRYIKAMLQSLRAAGLDRVMGNLYLPNLQLANTYGFGRLAQDPAADVADVQREFARNIVQPEDVAALADVLSWLDNNSYWDQQMPPDAREAPLPCDLNRDRVGSVLAGLRPLSRPELPIPVDASQWLDDLRATIPRMTWAT</sequence>
<evidence type="ECO:0000313" key="1">
    <source>
        <dbReference type="EMBL" id="BBO31265.1"/>
    </source>
</evidence>
<dbReference type="Proteomes" id="UP000326837">
    <property type="component" value="Chromosome"/>
</dbReference>
<dbReference type="PROSITE" id="PS51318">
    <property type="entry name" value="TAT"/>
    <property type="match status" value="1"/>
</dbReference>
<dbReference type="SUPFAM" id="SSF51445">
    <property type="entry name" value="(Trans)glycosidases"/>
    <property type="match status" value="1"/>
</dbReference>
<organism evidence="1 2">
    <name type="scientific">Lacipirellula parvula</name>
    <dbReference type="NCBI Taxonomy" id="2650471"/>
    <lineage>
        <taxon>Bacteria</taxon>
        <taxon>Pseudomonadati</taxon>
        <taxon>Planctomycetota</taxon>
        <taxon>Planctomycetia</taxon>
        <taxon>Pirellulales</taxon>
        <taxon>Lacipirellulaceae</taxon>
        <taxon>Lacipirellula</taxon>
    </lineage>
</organism>
<evidence type="ECO:0008006" key="3">
    <source>
        <dbReference type="Google" id="ProtNLM"/>
    </source>
</evidence>